<dbReference type="PRINTS" id="PR01217">
    <property type="entry name" value="PRICHEXTENSN"/>
</dbReference>
<dbReference type="EMBL" id="JACKVK010000001">
    <property type="protein sequence ID" value="MCV7418943.1"/>
    <property type="molecule type" value="Genomic_DNA"/>
</dbReference>
<keyword evidence="3" id="KW-1185">Reference proteome</keyword>
<evidence type="ECO:0000313" key="2">
    <source>
        <dbReference type="EMBL" id="MCV7418943.1"/>
    </source>
</evidence>
<feature type="compositionally biased region" description="Gly residues" evidence="1">
    <location>
        <begin position="343"/>
        <end position="366"/>
    </location>
</feature>
<feature type="compositionally biased region" description="Pro residues" evidence="1">
    <location>
        <begin position="236"/>
        <end position="247"/>
    </location>
</feature>
<dbReference type="RefSeq" id="WP_263993666.1">
    <property type="nucleotide sequence ID" value="NZ_JACKVK010000001.1"/>
</dbReference>
<name>A0A9X3BY99_9MYCO</name>
<sequence>MTLQQNRIRATPSGRSRGEHDRDDGHGAHRAIGAAILAGGVALSISVHPVQGGRGPVDALTPGHRMPTDASTTTGPMALTATLDFAYVTLPDLVRLVGFTDLHPEVSTDALMGLVTEFGIRNVVASFEFLSAMGPVHPLVNRVPDHDGDGLTGSDGDVMNSLAIVLALLNGNGILPDHYLLDVLRNVLSHLVAPSDRPPTSAALPPGPTDVTLALAPSPLTDPLVSTRMVADTSTAPPPPSPSPPPDSDVVAPTQTPDLLPTETPSPTTDAAAPVTAVSSIDQTPAPSPSESRPETDPQPDPPKANPTESDPPKSDPPSAGTAGSGDVPSRGAGSGSSSSGSAGEGGSAGGSSGAGDPGGSSGAGE</sequence>
<accession>A0A9X3BY99</accession>
<organism evidence="2 3">
    <name type="scientific">Mycobacterium yunnanensis</name>
    <dbReference type="NCBI Taxonomy" id="368477"/>
    <lineage>
        <taxon>Bacteria</taxon>
        <taxon>Bacillati</taxon>
        <taxon>Actinomycetota</taxon>
        <taxon>Actinomycetes</taxon>
        <taxon>Mycobacteriales</taxon>
        <taxon>Mycobacteriaceae</taxon>
        <taxon>Mycobacterium</taxon>
    </lineage>
</organism>
<proteinExistence type="predicted"/>
<protein>
    <submittedName>
        <fullName evidence="2">Uncharacterized protein</fullName>
    </submittedName>
</protein>
<gene>
    <name evidence="2" type="ORF">H7K45_00140</name>
</gene>
<reference evidence="2" key="1">
    <citation type="submission" date="2020-07" db="EMBL/GenBank/DDBJ databases">
        <authorList>
            <person name="Pettersson B.M.F."/>
            <person name="Behra P.R.K."/>
            <person name="Ramesh M."/>
            <person name="Das S."/>
            <person name="Dasgupta S."/>
            <person name="Kirsebom L.A."/>
        </authorList>
    </citation>
    <scope>NUCLEOTIDE SEQUENCE</scope>
    <source>
        <strain evidence="2">DSM 44838</strain>
    </source>
</reference>
<feature type="compositionally biased region" description="Low complexity" evidence="1">
    <location>
        <begin position="330"/>
        <end position="342"/>
    </location>
</feature>
<feature type="compositionally biased region" description="Basic and acidic residues" evidence="1">
    <location>
        <begin position="16"/>
        <end position="27"/>
    </location>
</feature>
<comment type="caution">
    <text evidence="2">The sequence shown here is derived from an EMBL/GenBank/DDBJ whole genome shotgun (WGS) entry which is preliminary data.</text>
</comment>
<reference evidence="2" key="2">
    <citation type="journal article" date="2022" name="BMC Genomics">
        <title>Comparative genome analysis of mycobacteria focusing on tRNA and non-coding RNA.</title>
        <authorList>
            <person name="Behra P.R.K."/>
            <person name="Pettersson B.M.F."/>
            <person name="Ramesh M."/>
            <person name="Das S."/>
            <person name="Dasgupta S."/>
            <person name="Kirsebom L.A."/>
        </authorList>
    </citation>
    <scope>NUCLEOTIDE SEQUENCE</scope>
    <source>
        <strain evidence="2">DSM 44838</strain>
    </source>
</reference>
<dbReference type="AlphaFoldDB" id="A0A9X3BY99"/>
<dbReference type="Proteomes" id="UP001141629">
    <property type="component" value="Unassembled WGS sequence"/>
</dbReference>
<evidence type="ECO:0000313" key="3">
    <source>
        <dbReference type="Proteomes" id="UP001141629"/>
    </source>
</evidence>
<evidence type="ECO:0000256" key="1">
    <source>
        <dbReference type="SAM" id="MobiDB-lite"/>
    </source>
</evidence>
<feature type="region of interest" description="Disordered" evidence="1">
    <location>
        <begin position="1"/>
        <end position="27"/>
    </location>
</feature>
<feature type="region of interest" description="Disordered" evidence="1">
    <location>
        <begin position="230"/>
        <end position="366"/>
    </location>
</feature>
<feature type="compositionally biased region" description="Polar residues" evidence="1">
    <location>
        <begin position="281"/>
        <end position="291"/>
    </location>
</feature>
<feature type="compositionally biased region" description="Low complexity" evidence="1">
    <location>
        <begin position="261"/>
        <end position="280"/>
    </location>
</feature>